<feature type="compositionally biased region" description="Basic and acidic residues" evidence="1">
    <location>
        <begin position="1"/>
        <end position="27"/>
    </location>
</feature>
<reference evidence="2" key="1">
    <citation type="submission" date="2005-01" db="EMBL/GenBank/DDBJ databases">
        <authorList>
            <person name="Han Z."/>
        </authorList>
    </citation>
    <scope>NUCLEOTIDE SEQUENCE</scope>
</reference>
<feature type="region of interest" description="Disordered" evidence="1">
    <location>
        <begin position="82"/>
        <end position="102"/>
    </location>
</feature>
<dbReference type="AlphaFoldDB" id="Q5BSX7"/>
<evidence type="ECO:0000256" key="1">
    <source>
        <dbReference type="SAM" id="MobiDB-lite"/>
    </source>
</evidence>
<name>Q5BSX7_SCHJA</name>
<accession>Q5BSX7</accession>
<sequence>ETVVSHREMPSIRPDRSDERPKPRVRMDNTGYEDIMERNRLGERNENGERLANLCAVNITIIGGTIFSQTHAKLHDFHQTTLRRTKSTTSEKIRNSEGPWKT</sequence>
<feature type="region of interest" description="Disordered" evidence="1">
    <location>
        <begin position="1"/>
        <end position="30"/>
    </location>
</feature>
<protein>
    <submittedName>
        <fullName evidence="2">SJCHGC03078 protein</fullName>
    </submittedName>
</protein>
<proteinExistence type="evidence at transcript level"/>
<organism evidence="2">
    <name type="scientific">Schistosoma japonicum</name>
    <name type="common">Blood fluke</name>
    <dbReference type="NCBI Taxonomy" id="6182"/>
    <lineage>
        <taxon>Eukaryota</taxon>
        <taxon>Metazoa</taxon>
        <taxon>Spiralia</taxon>
        <taxon>Lophotrochozoa</taxon>
        <taxon>Platyhelminthes</taxon>
        <taxon>Trematoda</taxon>
        <taxon>Digenea</taxon>
        <taxon>Strigeidida</taxon>
        <taxon>Schistosomatoidea</taxon>
        <taxon>Schistosomatidae</taxon>
        <taxon>Schistosoma</taxon>
    </lineage>
</organism>
<feature type="non-terminal residue" evidence="2">
    <location>
        <position position="1"/>
    </location>
</feature>
<dbReference type="EMBL" id="AY915137">
    <property type="protein sequence ID" value="AAX30358.2"/>
    <property type="molecule type" value="mRNA"/>
</dbReference>
<evidence type="ECO:0000313" key="2">
    <source>
        <dbReference type="EMBL" id="AAX30358.2"/>
    </source>
</evidence>
<reference evidence="2" key="2">
    <citation type="journal article" date="2006" name="PLoS Pathog.">
        <title>New perspectives on host-parasite interplay by comparative transcriptomic and proteomic analyses of Schistosoma japonicum.</title>
        <authorList>
            <person name="Liu F."/>
            <person name="Lu J."/>
            <person name="Hu W."/>
            <person name="Wang S.Y."/>
            <person name="Cui S.J."/>
            <person name="Chi M."/>
            <person name="Yan Q."/>
            <person name="Wang X.R."/>
            <person name="Song H.D."/>
            <person name="Xu X.N."/>
            <person name="Wang J.J."/>
            <person name="Zhang X.L."/>
            <person name="Zhang X."/>
            <person name="Wang Z.Q."/>
            <person name="Xue C.L."/>
            <person name="Brindley P.J."/>
            <person name="McManus D.P."/>
            <person name="Yang P.Y."/>
            <person name="Feng Z."/>
            <person name="Chen Z."/>
            <person name="Han Z.G."/>
        </authorList>
    </citation>
    <scope>NUCLEOTIDE SEQUENCE</scope>
</reference>